<dbReference type="GO" id="GO:0016740">
    <property type="term" value="F:transferase activity"/>
    <property type="evidence" value="ECO:0007669"/>
    <property type="project" value="UniProtKB-KW"/>
</dbReference>
<feature type="domain" description="Glycosyltransferase 2-like" evidence="1">
    <location>
        <begin position="11"/>
        <end position="177"/>
    </location>
</feature>
<sequence>MQTQPDFAVDVMVATCNRAQLITPIVESLRNSTGVDLRVWIMDQSDNDATAEVVQRLAQADPRINYVRIEVKGWSTAHNIGASLGQAPYLLFTDDDCRVDPGWAAALASSLADQQTWGAFGRILDETTEQSASDDVTPGLRLAVKMSTERAVYRDNRFNLGFGHGANMSLRRDAWQRLGGFDEALGPGAVLRSGADRDIGYRILAEGGQIVYTPDALVYHNQWRNWPAVWRAFRNYGIGTGATAGKYLRYGDLGGLVLLIEWVLNQGLRQVLSGLIKWRSWQKTAIGLQQFVMPLYGLVRSLRVPLSREHRVYKITKSRAYRLGYGKDEPSEAL</sequence>
<reference evidence="3" key="1">
    <citation type="submission" date="2017-08" db="EMBL/GenBank/DDBJ databases">
        <authorList>
            <person name="Grouzdev D.S."/>
            <person name="Gaisin V.A."/>
            <person name="Rysina M.S."/>
            <person name="Gorlenko V.M."/>
        </authorList>
    </citation>
    <scope>NUCLEOTIDE SEQUENCE [LARGE SCALE GENOMIC DNA]</scope>
    <source>
        <strain evidence="3">Kir15-3F</strain>
    </source>
</reference>
<dbReference type="Pfam" id="PF00535">
    <property type="entry name" value="Glycos_transf_2"/>
    <property type="match status" value="1"/>
</dbReference>
<proteinExistence type="predicted"/>
<dbReference type="OrthoDB" id="147150at2"/>
<dbReference type="PANTHER" id="PTHR43685:SF2">
    <property type="entry name" value="GLYCOSYLTRANSFERASE 2-LIKE DOMAIN-CONTAINING PROTEIN"/>
    <property type="match status" value="1"/>
</dbReference>
<dbReference type="InterPro" id="IPR001173">
    <property type="entry name" value="Glyco_trans_2-like"/>
</dbReference>
<dbReference type="InterPro" id="IPR050834">
    <property type="entry name" value="Glycosyltransf_2"/>
</dbReference>
<keyword evidence="2" id="KW-0808">Transferase</keyword>
<evidence type="ECO:0000313" key="2">
    <source>
        <dbReference type="EMBL" id="PDW03165.1"/>
    </source>
</evidence>
<dbReference type="RefSeq" id="WP_097643991.1">
    <property type="nucleotide sequence ID" value="NZ_NQWI01000038.1"/>
</dbReference>
<keyword evidence="3" id="KW-1185">Reference proteome</keyword>
<dbReference type="AlphaFoldDB" id="A0A2A6RJT7"/>
<accession>A0A2A6RJT7</accession>
<evidence type="ECO:0000313" key="3">
    <source>
        <dbReference type="Proteomes" id="UP000220527"/>
    </source>
</evidence>
<comment type="caution">
    <text evidence="2">The sequence shown here is derived from an EMBL/GenBank/DDBJ whole genome shotgun (WGS) entry which is preliminary data.</text>
</comment>
<dbReference type="SUPFAM" id="SSF53448">
    <property type="entry name" value="Nucleotide-diphospho-sugar transferases"/>
    <property type="match status" value="1"/>
</dbReference>
<evidence type="ECO:0000259" key="1">
    <source>
        <dbReference type="Pfam" id="PF00535"/>
    </source>
</evidence>
<organism evidence="2 3">
    <name type="scientific">Candidatus Viridilinea mediisalina</name>
    <dbReference type="NCBI Taxonomy" id="2024553"/>
    <lineage>
        <taxon>Bacteria</taxon>
        <taxon>Bacillati</taxon>
        <taxon>Chloroflexota</taxon>
        <taxon>Chloroflexia</taxon>
        <taxon>Chloroflexales</taxon>
        <taxon>Chloroflexineae</taxon>
        <taxon>Oscillochloridaceae</taxon>
        <taxon>Candidatus Viridilinea</taxon>
    </lineage>
</organism>
<gene>
    <name evidence="2" type="ORF">CJ255_10150</name>
</gene>
<name>A0A2A6RJT7_9CHLR</name>
<dbReference type="EMBL" id="NQWI01000038">
    <property type="protein sequence ID" value="PDW03165.1"/>
    <property type="molecule type" value="Genomic_DNA"/>
</dbReference>
<protein>
    <submittedName>
        <fullName evidence="2">Glycosyl transferase</fullName>
    </submittedName>
</protein>
<dbReference type="Proteomes" id="UP000220527">
    <property type="component" value="Unassembled WGS sequence"/>
</dbReference>
<dbReference type="InterPro" id="IPR029044">
    <property type="entry name" value="Nucleotide-diphossugar_trans"/>
</dbReference>
<dbReference type="Gene3D" id="3.90.550.10">
    <property type="entry name" value="Spore Coat Polysaccharide Biosynthesis Protein SpsA, Chain A"/>
    <property type="match status" value="1"/>
</dbReference>
<dbReference type="PANTHER" id="PTHR43685">
    <property type="entry name" value="GLYCOSYLTRANSFERASE"/>
    <property type="match status" value="1"/>
</dbReference>